<feature type="transmembrane region" description="Helical" evidence="5">
    <location>
        <begin position="169"/>
        <end position="186"/>
    </location>
</feature>
<evidence type="ECO:0000256" key="5">
    <source>
        <dbReference type="SAM" id="Phobius"/>
    </source>
</evidence>
<keyword evidence="3 5" id="KW-1133">Transmembrane helix</keyword>
<organism evidence="7 8">
    <name type="scientific">Thalassotalea eurytherma</name>
    <dbReference type="NCBI Taxonomy" id="1144278"/>
    <lineage>
        <taxon>Bacteria</taxon>
        <taxon>Pseudomonadati</taxon>
        <taxon>Pseudomonadota</taxon>
        <taxon>Gammaproteobacteria</taxon>
        <taxon>Alteromonadales</taxon>
        <taxon>Colwelliaceae</taxon>
        <taxon>Thalassotalea</taxon>
    </lineage>
</organism>
<feature type="transmembrane region" description="Helical" evidence="5">
    <location>
        <begin position="70"/>
        <end position="91"/>
    </location>
</feature>
<evidence type="ECO:0000256" key="3">
    <source>
        <dbReference type="ARBA" id="ARBA00022989"/>
    </source>
</evidence>
<sequence length="419" mass="47081">MVEAMLTYLAELGLEQPTLDTLKSSSGFFLILLIAIISHYLAKYPLLSVVKKAVVHSKNKYDDLLDDEHVFTKAAAIVPSIAVLFCTPLILEQGHSATHVLVVIAKCVLTFQIAKTICAVLNVINRNYETVAQERYIPLNPGIQVLKLSVYIVATILSISFILDRSPMYLLSGIGAIAAALMLVFQDTIKGFAASMQISANKMLTIGDWVELPNYGADGDVLEIGLTTVKIQNFDKTIVTVPTYALTSGSFKNWHGMKMSGGRRIKRSISIDISSIRFYQANDLEKLKHLTILEPYIEQKITEINQERNEKQLDADDINGRQLTNLGTFRAYINLYLKQHEQVNHSMTCMVRQLPASSTGLPLELYFFSKDKRWISYEGIQSDIFDHLFALAPLFNLRVFQHPSGYDWREKTQAHDIAS</sequence>
<feature type="domain" description="Mechanosensitive ion channel MscS" evidence="6">
    <location>
        <begin position="187"/>
        <end position="255"/>
    </location>
</feature>
<keyword evidence="8" id="KW-1185">Reference proteome</keyword>
<evidence type="ECO:0000259" key="6">
    <source>
        <dbReference type="Pfam" id="PF00924"/>
    </source>
</evidence>
<keyword evidence="2 5" id="KW-0812">Transmembrane</keyword>
<proteinExistence type="predicted"/>
<dbReference type="Pfam" id="PF00924">
    <property type="entry name" value="MS_channel_2nd"/>
    <property type="match status" value="1"/>
</dbReference>
<dbReference type="PANTHER" id="PTHR30414:SF0">
    <property type="entry name" value="MINICONDUCTANCE MECHANOSENSITIVE CHANNEL YBDG"/>
    <property type="match status" value="1"/>
</dbReference>
<dbReference type="EMBL" id="BSSU01000001">
    <property type="protein sequence ID" value="GLX80697.1"/>
    <property type="molecule type" value="Genomic_DNA"/>
</dbReference>
<protein>
    <submittedName>
        <fullName evidence="7">Small conductance mechanosensitive ion channel protein YbdG</fullName>
    </submittedName>
</protein>
<name>A0ABQ6GXW9_9GAMM</name>
<feature type="transmembrane region" description="Helical" evidence="5">
    <location>
        <begin position="97"/>
        <end position="124"/>
    </location>
</feature>
<dbReference type="InterPro" id="IPR006685">
    <property type="entry name" value="MscS_channel_2nd"/>
</dbReference>
<evidence type="ECO:0000313" key="8">
    <source>
        <dbReference type="Proteomes" id="UP001157133"/>
    </source>
</evidence>
<keyword evidence="4 5" id="KW-0472">Membrane</keyword>
<dbReference type="InterPro" id="IPR030192">
    <property type="entry name" value="YbdG"/>
</dbReference>
<comment type="subcellular location">
    <subcellularLocation>
        <location evidence="1">Membrane</location>
    </subcellularLocation>
</comment>
<comment type="caution">
    <text evidence="7">The sequence shown here is derived from an EMBL/GenBank/DDBJ whole genome shotgun (WGS) entry which is preliminary data.</text>
</comment>
<gene>
    <name evidence="7" type="primary">ybdG</name>
    <name evidence="7" type="ORF">theurythT_01490</name>
</gene>
<evidence type="ECO:0000256" key="4">
    <source>
        <dbReference type="ARBA" id="ARBA00023136"/>
    </source>
</evidence>
<dbReference type="PANTHER" id="PTHR30414">
    <property type="entry name" value="MINICONDUCTANCE MECHANOSENSITIVE CHANNEL YBDG"/>
    <property type="match status" value="1"/>
</dbReference>
<evidence type="ECO:0000256" key="1">
    <source>
        <dbReference type="ARBA" id="ARBA00004370"/>
    </source>
</evidence>
<dbReference type="Gene3D" id="2.30.30.60">
    <property type="match status" value="1"/>
</dbReference>
<reference evidence="7 8" key="1">
    <citation type="submission" date="2023-03" db="EMBL/GenBank/DDBJ databases">
        <title>Draft genome sequence of Thalassotalea eurytherma JCM 18482T.</title>
        <authorList>
            <person name="Sawabe T."/>
        </authorList>
    </citation>
    <scope>NUCLEOTIDE SEQUENCE [LARGE SCALE GENOMIC DNA]</scope>
    <source>
        <strain evidence="7 8">JCM 18482</strain>
    </source>
</reference>
<evidence type="ECO:0000313" key="7">
    <source>
        <dbReference type="EMBL" id="GLX80697.1"/>
    </source>
</evidence>
<feature type="transmembrane region" description="Helical" evidence="5">
    <location>
        <begin position="28"/>
        <end position="50"/>
    </location>
</feature>
<dbReference type="InterPro" id="IPR023408">
    <property type="entry name" value="MscS_beta-dom_sf"/>
</dbReference>
<accession>A0ABQ6GXW9</accession>
<feature type="transmembrane region" description="Helical" evidence="5">
    <location>
        <begin position="145"/>
        <end position="163"/>
    </location>
</feature>
<dbReference type="InterPro" id="IPR010920">
    <property type="entry name" value="LSM_dom_sf"/>
</dbReference>
<evidence type="ECO:0000256" key="2">
    <source>
        <dbReference type="ARBA" id="ARBA00022692"/>
    </source>
</evidence>
<dbReference type="SUPFAM" id="SSF50182">
    <property type="entry name" value="Sm-like ribonucleoproteins"/>
    <property type="match status" value="1"/>
</dbReference>
<dbReference type="Proteomes" id="UP001157133">
    <property type="component" value="Unassembled WGS sequence"/>
</dbReference>